<evidence type="ECO:0000259" key="6">
    <source>
        <dbReference type="Pfam" id="PF02872"/>
    </source>
</evidence>
<organism evidence="7 8">
    <name type="scientific">Agrococcus baldri</name>
    <dbReference type="NCBI Taxonomy" id="153730"/>
    <lineage>
        <taxon>Bacteria</taxon>
        <taxon>Bacillati</taxon>
        <taxon>Actinomycetota</taxon>
        <taxon>Actinomycetes</taxon>
        <taxon>Micrococcales</taxon>
        <taxon>Microbacteriaceae</taxon>
        <taxon>Agrococcus</taxon>
    </lineage>
</organism>
<evidence type="ECO:0000259" key="5">
    <source>
        <dbReference type="Pfam" id="PF00149"/>
    </source>
</evidence>
<dbReference type="EMBL" id="BJUU01000020">
    <property type="protein sequence ID" value="GEK81150.1"/>
    <property type="molecule type" value="Genomic_DNA"/>
</dbReference>
<dbReference type="RefSeq" id="WP_186808257.1">
    <property type="nucleotide sequence ID" value="NZ_BJUU01000020.1"/>
</dbReference>
<feature type="domain" description="Calcineurin-like phosphoesterase" evidence="5">
    <location>
        <begin position="45"/>
        <end position="273"/>
    </location>
</feature>
<dbReference type="GO" id="GO:0009166">
    <property type="term" value="P:nucleotide catabolic process"/>
    <property type="evidence" value="ECO:0007669"/>
    <property type="project" value="InterPro"/>
</dbReference>
<feature type="chain" id="PRO_5041514603" description="5'-nucleotidase" evidence="2">
    <location>
        <begin position="31"/>
        <end position="737"/>
    </location>
</feature>
<proteinExistence type="inferred from homology"/>
<dbReference type="PRINTS" id="PR01607">
    <property type="entry name" value="APYRASEFAMLY"/>
</dbReference>
<feature type="transmembrane region" description="Helical" evidence="4">
    <location>
        <begin position="711"/>
        <end position="729"/>
    </location>
</feature>
<keyword evidence="4" id="KW-0812">Transmembrane</keyword>
<dbReference type="SUPFAM" id="SSF56300">
    <property type="entry name" value="Metallo-dependent phosphatases"/>
    <property type="match status" value="1"/>
</dbReference>
<dbReference type="Pfam" id="PF02872">
    <property type="entry name" value="5_nucleotid_C"/>
    <property type="match status" value="1"/>
</dbReference>
<dbReference type="GO" id="GO:0000166">
    <property type="term" value="F:nucleotide binding"/>
    <property type="evidence" value="ECO:0007669"/>
    <property type="project" value="UniProtKB-KW"/>
</dbReference>
<evidence type="ECO:0000256" key="4">
    <source>
        <dbReference type="SAM" id="Phobius"/>
    </source>
</evidence>
<evidence type="ECO:0000256" key="1">
    <source>
        <dbReference type="ARBA" id="ARBA00022729"/>
    </source>
</evidence>
<evidence type="ECO:0000256" key="3">
    <source>
        <dbReference type="SAM" id="MobiDB-lite"/>
    </source>
</evidence>
<protein>
    <recommendedName>
        <fullName evidence="9">5'-nucleotidase</fullName>
    </recommendedName>
</protein>
<evidence type="ECO:0000256" key="2">
    <source>
        <dbReference type="RuleBase" id="RU362119"/>
    </source>
</evidence>
<dbReference type="AlphaFoldDB" id="A0AA87UT54"/>
<dbReference type="InterPro" id="IPR036907">
    <property type="entry name" value="5'-Nucleotdase_C_sf"/>
</dbReference>
<dbReference type="InterPro" id="IPR008334">
    <property type="entry name" value="5'-Nucleotdase_C"/>
</dbReference>
<reference evidence="7 8" key="1">
    <citation type="submission" date="2019-07" db="EMBL/GenBank/DDBJ databases">
        <title>Whole genome shotgun sequence of Agrococcus baldri NBRC 103055.</title>
        <authorList>
            <person name="Hosoyama A."/>
            <person name="Uohara A."/>
            <person name="Ohji S."/>
            <person name="Ichikawa N."/>
        </authorList>
    </citation>
    <scope>NUCLEOTIDE SEQUENCE [LARGE SCALE GENOMIC DNA]</scope>
    <source>
        <strain evidence="7 8">NBRC 103055</strain>
    </source>
</reference>
<dbReference type="GO" id="GO:0008768">
    <property type="term" value="F:UDP-sugar diphosphatase activity"/>
    <property type="evidence" value="ECO:0007669"/>
    <property type="project" value="TreeGrafter"/>
</dbReference>
<dbReference type="Pfam" id="PF00149">
    <property type="entry name" value="Metallophos"/>
    <property type="match status" value="1"/>
</dbReference>
<dbReference type="Gene3D" id="3.60.21.10">
    <property type="match status" value="1"/>
</dbReference>
<dbReference type="InterPro" id="IPR004843">
    <property type="entry name" value="Calcineurin-like_PHP"/>
</dbReference>
<evidence type="ECO:0000313" key="7">
    <source>
        <dbReference type="EMBL" id="GEK81150.1"/>
    </source>
</evidence>
<keyword evidence="2" id="KW-0378">Hydrolase</keyword>
<dbReference type="GO" id="GO:0008253">
    <property type="term" value="F:5'-nucleotidase activity"/>
    <property type="evidence" value="ECO:0007669"/>
    <property type="project" value="TreeGrafter"/>
</dbReference>
<dbReference type="PANTHER" id="PTHR11575">
    <property type="entry name" value="5'-NUCLEOTIDASE-RELATED"/>
    <property type="match status" value="1"/>
</dbReference>
<dbReference type="SUPFAM" id="SSF55816">
    <property type="entry name" value="5'-nucleotidase (syn. UDP-sugar hydrolase), C-terminal domain"/>
    <property type="match status" value="1"/>
</dbReference>
<feature type="signal peptide" evidence="2">
    <location>
        <begin position="1"/>
        <end position="30"/>
    </location>
</feature>
<comment type="similarity">
    <text evidence="2">Belongs to the 5'-nucleotidase family.</text>
</comment>
<keyword evidence="2" id="KW-0547">Nucleotide-binding</keyword>
<dbReference type="InterPro" id="IPR029052">
    <property type="entry name" value="Metallo-depent_PP-like"/>
</dbReference>
<feature type="region of interest" description="Disordered" evidence="3">
    <location>
        <begin position="660"/>
        <end position="704"/>
    </location>
</feature>
<feature type="domain" description="5'-Nucleotidase C-terminal" evidence="6">
    <location>
        <begin position="375"/>
        <end position="537"/>
    </location>
</feature>
<evidence type="ECO:0008006" key="9">
    <source>
        <dbReference type="Google" id="ProtNLM"/>
    </source>
</evidence>
<dbReference type="PANTHER" id="PTHR11575:SF24">
    <property type="entry name" value="5'-NUCLEOTIDASE"/>
    <property type="match status" value="1"/>
</dbReference>
<keyword evidence="1 2" id="KW-0732">Signal</keyword>
<dbReference type="Proteomes" id="UP000321749">
    <property type="component" value="Unassembled WGS sequence"/>
</dbReference>
<dbReference type="GO" id="GO:0030288">
    <property type="term" value="C:outer membrane-bounded periplasmic space"/>
    <property type="evidence" value="ECO:0007669"/>
    <property type="project" value="TreeGrafter"/>
</dbReference>
<keyword evidence="8" id="KW-1185">Reference proteome</keyword>
<gene>
    <name evidence="7" type="ORF">ABA31_25010</name>
</gene>
<accession>A0AA87UT54</accession>
<name>A0AA87UT54_9MICO</name>
<sequence>MNKHAKRNLAAGAACAVGLGVLVAPQAAVAAPITVDPAETAVVNLIHFNDFHGRLDDNTPAFAGTVEELRADQGEEHSLVLSGGDSIGASLFSSSSQQDTPTLEVLNAMEIDASAVGNHEFDRGIDDLQGRVRDTADFPYLGAGVTQDGTAIDEGYELFEVDGVMVGVIGAVTQETPSLVSPAGIEGVEFGDPVAAVNAIADRLSDGDAANGEADVVVAEYHEGAEVDLEPNAPQADQSAALESAMADSAAFRSIVEETSPAVDVIFNGHTHQTYSWLAPAPEGAENETRPVVQGSSYGELISQVVLTVDRATGAIEVEIAQNVARTETAVDVLAQTYPRVAQVQEITTAALEQAAIIGNEEIGELTGDITTAFADGERDDRASASTLGTLMANVMLDAGTRQDAQIGIVNPGGLRDELLFAASGPETRDGVIRLGEASAVAPFANNIWTVDVTGEQLTQVLEEQWQLDADGNVPSRPYLQLGLSDNVRYTFDSTAAQGSRITGVWVDGQPLDPAASYRVAAPVFLTSGGDNFHTLADGTNVTDTGLVDIDAFVSYIQEQSPLSPDFARAQLEVVGLPGGPVAGGEQVSLTVNGIDLTSLGAPVSEELELWHGDAQLGAFPVAEGSAAVAFEAPALAEAATETFELRTASGTAVPFQLELVPGAQPTEPPVETEDPTDEPTETPAPGAGDDDGSQAGGGSLPRTGGEVSPMLWVGAGLLVLIGAALLIVGRLRRAQQ</sequence>
<comment type="caution">
    <text evidence="7">The sequence shown here is derived from an EMBL/GenBank/DDBJ whole genome shotgun (WGS) entry which is preliminary data.</text>
</comment>
<feature type="compositionally biased region" description="Acidic residues" evidence="3">
    <location>
        <begin position="671"/>
        <end position="681"/>
    </location>
</feature>
<dbReference type="Gene3D" id="3.90.780.10">
    <property type="entry name" value="5'-Nucleotidase, C-terminal domain"/>
    <property type="match status" value="1"/>
</dbReference>
<keyword evidence="4" id="KW-0472">Membrane</keyword>
<dbReference type="InterPro" id="IPR006179">
    <property type="entry name" value="5_nucleotidase/apyrase"/>
</dbReference>
<evidence type="ECO:0000313" key="8">
    <source>
        <dbReference type="Proteomes" id="UP000321749"/>
    </source>
</evidence>
<keyword evidence="4" id="KW-1133">Transmembrane helix</keyword>